<dbReference type="EMBL" id="GBRH01189995">
    <property type="protein sequence ID" value="JAE07901.1"/>
    <property type="molecule type" value="Transcribed_RNA"/>
</dbReference>
<keyword evidence="1" id="KW-1133">Transmembrane helix</keyword>
<proteinExistence type="predicted"/>
<organism evidence="2">
    <name type="scientific">Arundo donax</name>
    <name type="common">Giant reed</name>
    <name type="synonym">Donax arundinaceus</name>
    <dbReference type="NCBI Taxonomy" id="35708"/>
    <lineage>
        <taxon>Eukaryota</taxon>
        <taxon>Viridiplantae</taxon>
        <taxon>Streptophyta</taxon>
        <taxon>Embryophyta</taxon>
        <taxon>Tracheophyta</taxon>
        <taxon>Spermatophyta</taxon>
        <taxon>Magnoliopsida</taxon>
        <taxon>Liliopsida</taxon>
        <taxon>Poales</taxon>
        <taxon>Poaceae</taxon>
        <taxon>PACMAD clade</taxon>
        <taxon>Arundinoideae</taxon>
        <taxon>Arundineae</taxon>
        <taxon>Arundo</taxon>
    </lineage>
</organism>
<accession>A0A0A9FCN2</accession>
<name>A0A0A9FCN2_ARUDO</name>
<evidence type="ECO:0000313" key="2">
    <source>
        <dbReference type="EMBL" id="JAE07901.1"/>
    </source>
</evidence>
<reference evidence="2" key="1">
    <citation type="submission" date="2014-09" db="EMBL/GenBank/DDBJ databases">
        <authorList>
            <person name="Magalhaes I.L.F."/>
            <person name="Oliveira U."/>
            <person name="Santos F.R."/>
            <person name="Vidigal T.H.D.A."/>
            <person name="Brescovit A.D."/>
            <person name="Santos A.J."/>
        </authorList>
    </citation>
    <scope>NUCLEOTIDE SEQUENCE</scope>
    <source>
        <tissue evidence="2">Shoot tissue taken approximately 20 cm above the soil surface</tissue>
    </source>
</reference>
<feature type="transmembrane region" description="Helical" evidence="1">
    <location>
        <begin position="29"/>
        <end position="50"/>
    </location>
</feature>
<keyword evidence="1" id="KW-0472">Membrane</keyword>
<reference evidence="2" key="2">
    <citation type="journal article" date="2015" name="Data Brief">
        <title>Shoot transcriptome of the giant reed, Arundo donax.</title>
        <authorList>
            <person name="Barrero R.A."/>
            <person name="Guerrero F.D."/>
            <person name="Moolhuijzen P."/>
            <person name="Goolsby J.A."/>
            <person name="Tidwell J."/>
            <person name="Bellgard S.E."/>
            <person name="Bellgard M.I."/>
        </authorList>
    </citation>
    <scope>NUCLEOTIDE SEQUENCE</scope>
    <source>
        <tissue evidence="2">Shoot tissue taken approximately 20 cm above the soil surface</tissue>
    </source>
</reference>
<keyword evidence="1" id="KW-0812">Transmembrane</keyword>
<protein>
    <submittedName>
        <fullName evidence="2">Uncharacterized protein</fullName>
    </submittedName>
</protein>
<sequence length="56" mass="6403">MNPHHNIIGLAPGNKSNIGNVTIYSNIMFVLWCIISIFIFFEILLFTAFWNNVSCL</sequence>
<evidence type="ECO:0000256" key="1">
    <source>
        <dbReference type="SAM" id="Phobius"/>
    </source>
</evidence>
<dbReference type="AlphaFoldDB" id="A0A0A9FCN2"/>